<name>A0ABY4YSZ4_9MICO</name>
<proteinExistence type="predicted"/>
<feature type="region of interest" description="Disordered" evidence="1">
    <location>
        <begin position="1"/>
        <end position="23"/>
    </location>
</feature>
<dbReference type="Pfam" id="PF11832">
    <property type="entry name" value="DUF3352"/>
    <property type="match status" value="1"/>
</dbReference>
<keyword evidence="2" id="KW-0812">Transmembrane</keyword>
<keyword evidence="2" id="KW-1133">Transmembrane helix</keyword>
<sequence>MTAPPAGTFDGQSSSYTYEPPTQSKSRPVLLIVLAVVAALVIGGGAWAATRMLGGGGDQPASALPEETAAYIRLDIDPQVGQKIAAVRFFEGLDDEVLDALNGDDIRAQAFEWMAEEDEAFAAINYEEDIEPWLGDRMALGLVPNGSDEPYFGIALQVKDEEAADAGLTKLQEATNASGEASEGGLDWYFHGDYAVLTTTDAVTTMQDKTEAGTLADKDTFREDMDALGDEGVLSAWVDAEPLATLADSPIAAQSLDSAAGMDPSGALGSMSGTSQLAEEMATGRFAASLRFSENSIELSGVTRGIDGLGVDGDDSGQLILGLPEDTVGAFSLEHGDQFVAEGYKMLKEQFPEDAAEAESQAAEAGFTLPDDIQTLVGSSLVLSVGPGVLDLQNDPENFEAWEIAYRSETDTAAAEDLLTRVLDLTGEPELDQLLIRDTSDGVLTLGVSQSYVDAVAADGGLGDKATFQAAVPNAGDADSVFYVNVNSFEHLYLSEIPEDEGRDALELLAAVGYSASSDADGNGDFTLRFVADE</sequence>
<dbReference type="RefSeq" id="WP_252592710.1">
    <property type="nucleotide sequence ID" value="NZ_CP099489.1"/>
</dbReference>
<protein>
    <submittedName>
        <fullName evidence="3">DUF3352 domain-containing protein</fullName>
    </submittedName>
</protein>
<dbReference type="EMBL" id="CP099489">
    <property type="protein sequence ID" value="USQ79605.1"/>
    <property type="molecule type" value="Genomic_DNA"/>
</dbReference>
<evidence type="ECO:0000313" key="4">
    <source>
        <dbReference type="Proteomes" id="UP001056455"/>
    </source>
</evidence>
<reference evidence="3" key="1">
    <citation type="submission" date="2022-06" db="EMBL/GenBank/DDBJ databases">
        <title>Ornithinimicrobium HY1793.</title>
        <authorList>
            <person name="Huang Y."/>
        </authorList>
    </citation>
    <scope>NUCLEOTIDE SEQUENCE</scope>
    <source>
        <strain evidence="3">HY1793</strain>
    </source>
</reference>
<keyword evidence="2" id="KW-0472">Membrane</keyword>
<dbReference type="Proteomes" id="UP001056455">
    <property type="component" value="Chromosome"/>
</dbReference>
<organism evidence="3 4">
    <name type="scientific">Ornithinimicrobium faecis</name>
    <dbReference type="NCBI Taxonomy" id="2934158"/>
    <lineage>
        <taxon>Bacteria</taxon>
        <taxon>Bacillati</taxon>
        <taxon>Actinomycetota</taxon>
        <taxon>Actinomycetes</taxon>
        <taxon>Micrococcales</taxon>
        <taxon>Ornithinimicrobiaceae</taxon>
        <taxon>Ornithinimicrobium</taxon>
    </lineage>
</organism>
<evidence type="ECO:0000313" key="3">
    <source>
        <dbReference type="EMBL" id="USQ79605.1"/>
    </source>
</evidence>
<evidence type="ECO:0000256" key="1">
    <source>
        <dbReference type="SAM" id="MobiDB-lite"/>
    </source>
</evidence>
<feature type="transmembrane region" description="Helical" evidence="2">
    <location>
        <begin position="29"/>
        <end position="49"/>
    </location>
</feature>
<keyword evidence="4" id="KW-1185">Reference proteome</keyword>
<gene>
    <name evidence="3" type="ORF">NF556_18750</name>
</gene>
<feature type="compositionally biased region" description="Polar residues" evidence="1">
    <location>
        <begin position="10"/>
        <end position="23"/>
    </location>
</feature>
<evidence type="ECO:0000256" key="2">
    <source>
        <dbReference type="SAM" id="Phobius"/>
    </source>
</evidence>
<dbReference type="InterPro" id="IPR021787">
    <property type="entry name" value="DUF3352"/>
</dbReference>
<accession>A0ABY4YSZ4</accession>